<dbReference type="SMART" id="SM00332">
    <property type="entry name" value="PP2Cc"/>
    <property type="match status" value="1"/>
</dbReference>
<dbReference type="EMBL" id="JAQZSM010000011">
    <property type="protein sequence ID" value="MDD7971942.1"/>
    <property type="molecule type" value="Genomic_DNA"/>
</dbReference>
<protein>
    <submittedName>
        <fullName evidence="2">Protein phosphatase 2C domain-containing protein</fullName>
    </submittedName>
</protein>
<dbReference type="InterPro" id="IPR001932">
    <property type="entry name" value="PPM-type_phosphatase-like_dom"/>
</dbReference>
<dbReference type="Pfam" id="PF13672">
    <property type="entry name" value="PP2C_2"/>
    <property type="match status" value="1"/>
</dbReference>
<feature type="domain" description="PPM-type phosphatase" evidence="1">
    <location>
        <begin position="9"/>
        <end position="240"/>
    </location>
</feature>
<dbReference type="PROSITE" id="PS51746">
    <property type="entry name" value="PPM_2"/>
    <property type="match status" value="1"/>
</dbReference>
<dbReference type="CDD" id="cd00143">
    <property type="entry name" value="PP2Cc"/>
    <property type="match status" value="1"/>
</dbReference>
<name>A0ABT5TCS7_9RHOB</name>
<dbReference type="InterPro" id="IPR036457">
    <property type="entry name" value="PPM-type-like_dom_sf"/>
</dbReference>
<dbReference type="SMART" id="SM00331">
    <property type="entry name" value="PP2C_SIG"/>
    <property type="match status" value="1"/>
</dbReference>
<dbReference type="Proteomes" id="UP001431784">
    <property type="component" value="Unassembled WGS sequence"/>
</dbReference>
<dbReference type="PANTHER" id="PTHR47992">
    <property type="entry name" value="PROTEIN PHOSPHATASE"/>
    <property type="match status" value="1"/>
</dbReference>
<dbReference type="SUPFAM" id="SSF81606">
    <property type="entry name" value="PP2C-like"/>
    <property type="match status" value="1"/>
</dbReference>
<reference evidence="2" key="1">
    <citation type="submission" date="2023-02" db="EMBL/GenBank/DDBJ databases">
        <title>Description of Roseinatronobacter alkalisoli sp. nov., an alkaliphilic bacerium isolated from soda soil.</title>
        <authorList>
            <person name="Wei W."/>
        </authorList>
    </citation>
    <scope>NUCLEOTIDE SEQUENCE</scope>
    <source>
        <strain evidence="2">HJB301</strain>
    </source>
</reference>
<sequence length="260" mass="28380">MPNPSYRFETGAATHGGRVRDHNEDRYLAAPDQGIWLVADGMGGHFGGDVAAQIMVDQAASVHRAATAPDLHARFHDRIARANEDIRAHSLRNEGATIGTTLAALLIHDNSFVASWCGDSRIYLLREGTLHQVSRDHTEVQELLDTGAITAEQARHWPRKNVITRAIGVHEDAHVEDRYGDLQDRDIFLLCSDGLTGHVDDDEIAASLRGQSAQRACETLLNMTLDRGASDNVTIIVIRCAFKTLVTRAESNSGETGKVG</sequence>
<dbReference type="RefSeq" id="WP_274352622.1">
    <property type="nucleotide sequence ID" value="NZ_JAQZSM010000011.1"/>
</dbReference>
<keyword evidence="3" id="KW-1185">Reference proteome</keyword>
<gene>
    <name evidence="2" type="ORF">PUT78_12605</name>
</gene>
<evidence type="ECO:0000313" key="3">
    <source>
        <dbReference type="Proteomes" id="UP001431784"/>
    </source>
</evidence>
<organism evidence="2 3">
    <name type="scientific">Roseinatronobacter alkalisoli</name>
    <dbReference type="NCBI Taxonomy" id="3028235"/>
    <lineage>
        <taxon>Bacteria</taxon>
        <taxon>Pseudomonadati</taxon>
        <taxon>Pseudomonadota</taxon>
        <taxon>Alphaproteobacteria</taxon>
        <taxon>Rhodobacterales</taxon>
        <taxon>Paracoccaceae</taxon>
        <taxon>Roseinatronobacter</taxon>
    </lineage>
</organism>
<dbReference type="Gene3D" id="3.60.40.10">
    <property type="entry name" value="PPM-type phosphatase domain"/>
    <property type="match status" value="1"/>
</dbReference>
<comment type="caution">
    <text evidence="2">The sequence shown here is derived from an EMBL/GenBank/DDBJ whole genome shotgun (WGS) entry which is preliminary data.</text>
</comment>
<evidence type="ECO:0000313" key="2">
    <source>
        <dbReference type="EMBL" id="MDD7971942.1"/>
    </source>
</evidence>
<evidence type="ECO:0000259" key="1">
    <source>
        <dbReference type="PROSITE" id="PS51746"/>
    </source>
</evidence>
<accession>A0ABT5TCS7</accession>
<dbReference type="InterPro" id="IPR015655">
    <property type="entry name" value="PP2C"/>
</dbReference>
<proteinExistence type="predicted"/>